<evidence type="ECO:0000256" key="1">
    <source>
        <dbReference type="ARBA" id="ARBA00007749"/>
    </source>
</evidence>
<keyword evidence="4" id="KW-0862">Zinc</keyword>
<dbReference type="AlphaFoldDB" id="A0A167ZJ99"/>
<evidence type="ECO:0000259" key="5">
    <source>
        <dbReference type="SMART" id="SM00849"/>
    </source>
</evidence>
<reference evidence="6 7" key="1">
    <citation type="journal article" date="2016" name="Genome Biol. Evol.">
        <title>Divergent and convergent evolution of fungal pathogenicity.</title>
        <authorList>
            <person name="Shang Y."/>
            <person name="Xiao G."/>
            <person name="Zheng P."/>
            <person name="Cen K."/>
            <person name="Zhan S."/>
            <person name="Wang C."/>
        </authorList>
    </citation>
    <scope>NUCLEOTIDE SEQUENCE [LARGE SCALE GENOMIC DNA]</scope>
    <source>
        <strain evidence="6 7">ARSEF 7405</strain>
    </source>
</reference>
<dbReference type="InterPro" id="IPR001279">
    <property type="entry name" value="Metallo-B-lactamas"/>
</dbReference>
<dbReference type="OrthoDB" id="4203655at2759"/>
<feature type="domain" description="Metallo-beta-lactamase" evidence="5">
    <location>
        <begin position="47"/>
        <end position="287"/>
    </location>
</feature>
<evidence type="ECO:0000256" key="2">
    <source>
        <dbReference type="ARBA" id="ARBA00022723"/>
    </source>
</evidence>
<dbReference type="Gene3D" id="3.60.15.10">
    <property type="entry name" value="Ribonuclease Z/Hydroxyacylglutathione hydrolase-like"/>
    <property type="match status" value="1"/>
</dbReference>
<name>A0A167ZJ99_9EURO</name>
<organism evidence="6 7">
    <name type="scientific">Ascosphaera apis ARSEF 7405</name>
    <dbReference type="NCBI Taxonomy" id="392613"/>
    <lineage>
        <taxon>Eukaryota</taxon>
        <taxon>Fungi</taxon>
        <taxon>Dikarya</taxon>
        <taxon>Ascomycota</taxon>
        <taxon>Pezizomycotina</taxon>
        <taxon>Eurotiomycetes</taxon>
        <taxon>Eurotiomycetidae</taxon>
        <taxon>Onygenales</taxon>
        <taxon>Ascosphaeraceae</taxon>
        <taxon>Ascosphaera</taxon>
    </lineage>
</organism>
<dbReference type="Proteomes" id="UP000242877">
    <property type="component" value="Unassembled WGS sequence"/>
</dbReference>
<keyword evidence="2" id="KW-0479">Metal-binding</keyword>
<proteinExistence type="inferred from homology"/>
<dbReference type="SUPFAM" id="SSF56281">
    <property type="entry name" value="Metallo-hydrolase/oxidoreductase"/>
    <property type="match status" value="1"/>
</dbReference>
<comment type="caution">
    <text evidence="6">The sequence shown here is derived from an EMBL/GenBank/DDBJ whole genome shotgun (WGS) entry which is preliminary data.</text>
</comment>
<protein>
    <submittedName>
        <fullName evidence="6">Beta-lactamase-like protein</fullName>
    </submittedName>
</protein>
<gene>
    <name evidence="6" type="ORF">AAP_02816</name>
</gene>
<sequence length="404" mass="45208">MVKFEIPRGSASQTVSIIDSTSMLANFKITDLATPGLPDVNLFATLPAFSFFVTDSSGKRKVLFDLAFRKDPENYSPFLKRTLVKHKWDCTAEKNVKEVIEEHGVSAHDIEAIIWSHPHFDHTGDPSTFPPETNLIVGPGFKKAMLPGYPANLESPILQTDYEYDEPYSPASKREPVFNSIISRRGRNLIEIDFTGKDVFKIGRFPALDYFGDGSFYLLDAPGHAPGHICGLVRTTASGDGNGDTFMFLGGDAIHHAGELRPSEHRPLPQQILPHPLAPVGIDAPAHRKQASIPFCPGDAIEHLQVSRNRVPADKTPFYDPALFIDFDEACETIKKMQEADWRDDIFIMFAHDECSLGVVDMFPKPANHWKEKGWAEKTRWRFLKDLGGAVYKDSVQRDHIAFS</sequence>
<dbReference type="GO" id="GO:0016787">
    <property type="term" value="F:hydrolase activity"/>
    <property type="evidence" value="ECO:0007669"/>
    <property type="project" value="UniProtKB-KW"/>
</dbReference>
<dbReference type="PANTHER" id="PTHR42978:SF5">
    <property type="entry name" value="METALLO-BETA-LACTAMASE DOMAIN-CONTAINING PROTEIN"/>
    <property type="match status" value="1"/>
</dbReference>
<dbReference type="VEuPathDB" id="FungiDB:AAP_02816"/>
<dbReference type="CDD" id="cd07730">
    <property type="entry name" value="metallo-hydrolase-like_MBL-fold"/>
    <property type="match status" value="1"/>
</dbReference>
<keyword evidence="3" id="KW-0378">Hydrolase</keyword>
<dbReference type="InterPro" id="IPR051013">
    <property type="entry name" value="MBL_superfamily_lactonases"/>
</dbReference>
<evidence type="ECO:0000313" key="6">
    <source>
        <dbReference type="EMBL" id="KZZ92735.1"/>
    </source>
</evidence>
<comment type="similarity">
    <text evidence="1">Belongs to the metallo-beta-lactamase superfamily.</text>
</comment>
<dbReference type="PANTHER" id="PTHR42978">
    <property type="entry name" value="QUORUM-QUENCHING LACTONASE YTNP-RELATED-RELATED"/>
    <property type="match status" value="1"/>
</dbReference>
<keyword evidence="7" id="KW-1185">Reference proteome</keyword>
<dbReference type="SMART" id="SM00849">
    <property type="entry name" value="Lactamase_B"/>
    <property type="match status" value="1"/>
</dbReference>
<evidence type="ECO:0000256" key="4">
    <source>
        <dbReference type="ARBA" id="ARBA00022833"/>
    </source>
</evidence>
<dbReference type="InterPro" id="IPR036866">
    <property type="entry name" value="RibonucZ/Hydroxyglut_hydro"/>
</dbReference>
<dbReference type="EMBL" id="AZGZ01000010">
    <property type="protein sequence ID" value="KZZ92735.1"/>
    <property type="molecule type" value="Genomic_DNA"/>
</dbReference>
<evidence type="ECO:0000256" key="3">
    <source>
        <dbReference type="ARBA" id="ARBA00022801"/>
    </source>
</evidence>
<accession>A0A167ZJ99</accession>
<evidence type="ECO:0000313" key="7">
    <source>
        <dbReference type="Proteomes" id="UP000242877"/>
    </source>
</evidence>
<dbReference type="GO" id="GO:0046872">
    <property type="term" value="F:metal ion binding"/>
    <property type="evidence" value="ECO:0007669"/>
    <property type="project" value="UniProtKB-KW"/>
</dbReference>